<accession>E6W0N8</accession>
<proteinExistence type="predicted"/>
<keyword evidence="3" id="KW-1185">Reference proteome</keyword>
<dbReference type="InParanoid" id="E6W0N8"/>
<dbReference type="STRING" id="653733.Selin_0542"/>
<keyword evidence="1" id="KW-0472">Membrane</keyword>
<feature type="transmembrane region" description="Helical" evidence="1">
    <location>
        <begin position="239"/>
        <end position="258"/>
    </location>
</feature>
<feature type="transmembrane region" description="Helical" evidence="1">
    <location>
        <begin position="46"/>
        <end position="73"/>
    </location>
</feature>
<protein>
    <submittedName>
        <fullName evidence="2">Uncharacterized protein</fullName>
    </submittedName>
</protein>
<evidence type="ECO:0000313" key="3">
    <source>
        <dbReference type="Proteomes" id="UP000002572"/>
    </source>
</evidence>
<keyword evidence="1" id="KW-1133">Transmembrane helix</keyword>
<dbReference type="AlphaFoldDB" id="E6W0N8"/>
<dbReference type="EMBL" id="CP002432">
    <property type="protein sequence ID" value="ADU65290.1"/>
    <property type="molecule type" value="Genomic_DNA"/>
</dbReference>
<dbReference type="KEGG" id="din:Selin_0542"/>
<dbReference type="HOGENOM" id="CLU_762317_0_0_0"/>
<reference evidence="2 3" key="1">
    <citation type="submission" date="2010-12" db="EMBL/GenBank/DDBJ databases">
        <title>Complete sequence of Desulfurispirillum indicum S5.</title>
        <authorList>
            <consortium name="US DOE Joint Genome Institute"/>
            <person name="Lucas S."/>
            <person name="Copeland A."/>
            <person name="Lapidus A."/>
            <person name="Cheng J.-F."/>
            <person name="Goodwin L."/>
            <person name="Pitluck S."/>
            <person name="Chertkov O."/>
            <person name="Held B."/>
            <person name="Detter J.C."/>
            <person name="Han C."/>
            <person name="Tapia R."/>
            <person name="Land M."/>
            <person name="Hauser L."/>
            <person name="Kyrpides N."/>
            <person name="Ivanova N."/>
            <person name="Mikhailova N."/>
            <person name="Haggblom M."/>
            <person name="Rauschenbach I."/>
            <person name="Bini E."/>
            <person name="Woyke T."/>
        </authorList>
    </citation>
    <scope>NUCLEOTIDE SEQUENCE [LARGE SCALE GENOMIC DNA]</scope>
    <source>
        <strain evidence="3">ATCC BAA-1389 / DSM 22839 / S5</strain>
    </source>
</reference>
<feature type="transmembrane region" description="Helical" evidence="1">
    <location>
        <begin position="151"/>
        <end position="169"/>
    </location>
</feature>
<feature type="transmembrane region" description="Helical" evidence="1">
    <location>
        <begin position="270"/>
        <end position="291"/>
    </location>
</feature>
<name>E6W0N8_DESIS</name>
<sequence>MAKKGLAKIKQPWQTMGLFSLLLCAAFMPTAAMLLAQKTPHLAPVGISWGWVLLVPMICLPISIGLGAAIVYLSKNQSVILIFTLLCNFFIPAHSIILSLLMLSVAIQVYVVTKVFHDPAARIRELFLLGVSPQRQFVHSVLPRVLKNLHWMYLCSLALCLYCAMNWNLDPSINAGKVVFAMIIPFAFFVMGSWQVSHLRDPYSSSAPATLFLLVLVLGTLANQGYALVDQWPLAEIQWVSRAMLLLFAPLAALGALMADAGTTARKTLLALGVMVVGVGDFSLYGSSLLVVSDVLSVRQVCVALVAAVTMSAFWSGSWKTALAAMILYGAIILSFDPVGKYFAIPLLFLVSWLKPQFSFGGI</sequence>
<dbReference type="Proteomes" id="UP000002572">
    <property type="component" value="Chromosome"/>
</dbReference>
<evidence type="ECO:0000313" key="2">
    <source>
        <dbReference type="EMBL" id="ADU65290.1"/>
    </source>
</evidence>
<feature type="transmembrane region" description="Helical" evidence="1">
    <location>
        <begin position="327"/>
        <end position="354"/>
    </location>
</feature>
<feature type="transmembrane region" description="Helical" evidence="1">
    <location>
        <begin position="298"/>
        <end position="315"/>
    </location>
</feature>
<keyword evidence="1" id="KW-0812">Transmembrane</keyword>
<gene>
    <name evidence="2" type="ordered locus">Selin_0542</name>
</gene>
<evidence type="ECO:0000256" key="1">
    <source>
        <dbReference type="SAM" id="Phobius"/>
    </source>
</evidence>
<feature type="transmembrane region" description="Helical" evidence="1">
    <location>
        <begin position="178"/>
        <end position="197"/>
    </location>
</feature>
<feature type="transmembrane region" description="Helical" evidence="1">
    <location>
        <begin position="80"/>
        <end position="107"/>
    </location>
</feature>
<organism evidence="2 3">
    <name type="scientific">Desulfurispirillum indicum (strain ATCC BAA-1389 / DSM 22839 / S5)</name>
    <dbReference type="NCBI Taxonomy" id="653733"/>
    <lineage>
        <taxon>Bacteria</taxon>
        <taxon>Pseudomonadati</taxon>
        <taxon>Chrysiogenota</taxon>
        <taxon>Chrysiogenia</taxon>
        <taxon>Chrysiogenales</taxon>
        <taxon>Chrysiogenaceae</taxon>
        <taxon>Desulfurispirillum</taxon>
    </lineage>
</organism>
<feature type="transmembrane region" description="Helical" evidence="1">
    <location>
        <begin position="209"/>
        <end position="227"/>
    </location>
</feature>